<keyword evidence="3 9" id="KW-0808">Transferase</keyword>
<dbReference type="AlphaFoldDB" id="A0A4Q9H3F8"/>
<evidence type="ECO:0000256" key="6">
    <source>
        <dbReference type="ARBA" id="ARBA00023136"/>
    </source>
</evidence>
<dbReference type="GO" id="GO:0016780">
    <property type="term" value="F:phosphotransferase activity, for other substituted phosphate groups"/>
    <property type="evidence" value="ECO:0007669"/>
    <property type="project" value="TreeGrafter"/>
</dbReference>
<evidence type="ECO:0000256" key="2">
    <source>
        <dbReference type="ARBA" id="ARBA00006464"/>
    </source>
</evidence>
<evidence type="ECO:0000313" key="10">
    <source>
        <dbReference type="Proteomes" id="UP000292120"/>
    </source>
</evidence>
<dbReference type="EMBL" id="SIXI01000004">
    <property type="protein sequence ID" value="TBO30224.1"/>
    <property type="molecule type" value="Genomic_DNA"/>
</dbReference>
<dbReference type="InterPro" id="IPR017475">
    <property type="entry name" value="EPS_sugar_tfrase"/>
</dbReference>
<feature type="transmembrane region" description="Helical" evidence="7">
    <location>
        <begin position="48"/>
        <end position="68"/>
    </location>
</feature>
<reference evidence="9 10" key="1">
    <citation type="submission" date="2019-02" db="EMBL/GenBank/DDBJ databases">
        <title>Aquabacterium sp. strain KMB7.</title>
        <authorList>
            <person name="Chen W.-M."/>
        </authorList>
    </citation>
    <scope>NUCLEOTIDE SEQUENCE [LARGE SCALE GENOMIC DNA]</scope>
    <source>
        <strain evidence="9 10">KMB7</strain>
    </source>
</reference>
<accession>A0A4Q9H3F8</accession>
<dbReference type="NCBIfam" id="TIGR03013">
    <property type="entry name" value="EpsB_2"/>
    <property type="match status" value="1"/>
</dbReference>
<dbReference type="Pfam" id="PF02397">
    <property type="entry name" value="Bac_transf"/>
    <property type="match status" value="1"/>
</dbReference>
<dbReference type="NCBIfam" id="TIGR03025">
    <property type="entry name" value="EPS_sugtrans"/>
    <property type="match status" value="1"/>
</dbReference>
<organism evidence="9 10">
    <name type="scientific">Aquabacterium lacunae</name>
    <dbReference type="NCBI Taxonomy" id="2528630"/>
    <lineage>
        <taxon>Bacteria</taxon>
        <taxon>Pseudomonadati</taxon>
        <taxon>Pseudomonadota</taxon>
        <taxon>Betaproteobacteria</taxon>
        <taxon>Burkholderiales</taxon>
        <taxon>Aquabacterium</taxon>
    </lineage>
</organism>
<dbReference type="PANTHER" id="PTHR30576">
    <property type="entry name" value="COLANIC BIOSYNTHESIS UDP-GLUCOSE LIPID CARRIER TRANSFERASE"/>
    <property type="match status" value="1"/>
</dbReference>
<dbReference type="GO" id="GO:0016020">
    <property type="term" value="C:membrane"/>
    <property type="evidence" value="ECO:0007669"/>
    <property type="project" value="UniProtKB-SubCell"/>
</dbReference>
<feature type="domain" description="Bacterial sugar transferase" evidence="8">
    <location>
        <begin position="273"/>
        <end position="456"/>
    </location>
</feature>
<dbReference type="InterPro" id="IPR017464">
    <property type="entry name" value="Sugar_tfrase_EpsB_2"/>
</dbReference>
<keyword evidence="6 7" id="KW-0472">Membrane</keyword>
<dbReference type="InterPro" id="IPR003362">
    <property type="entry name" value="Bact_transf"/>
</dbReference>
<feature type="transmembrane region" description="Helical" evidence="7">
    <location>
        <begin position="12"/>
        <end position="36"/>
    </location>
</feature>
<gene>
    <name evidence="9" type="ORF">EYS42_11040</name>
</gene>
<evidence type="ECO:0000256" key="4">
    <source>
        <dbReference type="ARBA" id="ARBA00022692"/>
    </source>
</evidence>
<dbReference type="OrthoDB" id="9808602at2"/>
<feature type="transmembrane region" description="Helical" evidence="7">
    <location>
        <begin position="275"/>
        <end position="299"/>
    </location>
</feature>
<name>A0A4Q9H3F8_9BURK</name>
<evidence type="ECO:0000256" key="1">
    <source>
        <dbReference type="ARBA" id="ARBA00004141"/>
    </source>
</evidence>
<evidence type="ECO:0000313" key="9">
    <source>
        <dbReference type="EMBL" id="TBO30224.1"/>
    </source>
</evidence>
<dbReference type="RefSeq" id="WP_130968216.1">
    <property type="nucleotide sequence ID" value="NZ_SIXI01000004.1"/>
</dbReference>
<dbReference type="PANTHER" id="PTHR30576:SF0">
    <property type="entry name" value="UNDECAPRENYL-PHOSPHATE N-ACETYLGALACTOSAMINYL 1-PHOSPHATE TRANSFERASE-RELATED"/>
    <property type="match status" value="1"/>
</dbReference>
<evidence type="ECO:0000259" key="8">
    <source>
        <dbReference type="Pfam" id="PF02397"/>
    </source>
</evidence>
<keyword evidence="4 7" id="KW-0812">Transmembrane</keyword>
<evidence type="ECO:0000256" key="7">
    <source>
        <dbReference type="SAM" id="Phobius"/>
    </source>
</evidence>
<keyword evidence="5 7" id="KW-1133">Transmembrane helix</keyword>
<feature type="transmembrane region" description="Helical" evidence="7">
    <location>
        <begin position="108"/>
        <end position="125"/>
    </location>
</feature>
<dbReference type="Proteomes" id="UP000292120">
    <property type="component" value="Unassembled WGS sequence"/>
</dbReference>
<comment type="caution">
    <text evidence="9">The sequence shown here is derived from an EMBL/GenBank/DDBJ whole genome shotgun (WGS) entry which is preliminary data.</text>
</comment>
<comment type="similarity">
    <text evidence="2">Belongs to the bacterial sugar transferase family.</text>
</comment>
<sequence>MIKIFGHYFHKRSALQVAVEAAAVMVAAFFAVWLQASLRKPVSILDASLTGALVAANFVMVNATLGLYENARSFSLGVMRIRAGVAWVASGAITLGLLVLMPKVIDKSIWLVFAVLMAAKALVILQRELSVSMLPASVTRTRVLIYGAGLRAQAAAESLLQSDPRVDVVGFYVSPNETQIDMPSQRLYRHPRKLSDIVVEQEVDEIIVALTERRGGSMPMRDLLDCKLDGVRVMDVATHFEQKVGQIRLDTMSAGYLIFGDGFEQGMVRTLVKRLVDLMGSLVLLALAAPVMLLTAILIKLDSRGPILYSQERVGQGGRLFHVVKFRSMRTDAEKDGVPRWATAGDSRVTRVGRVIRKCRVDELPQLFSVLKGDMSLVGPRPERQFFVEQLTQQIPFYAVRHSIKPGVTGWAQVRYQYGSTLEDTTQKLQYDLYYVKNHSLFLDLVVLFETIGVVLTGKGAQ</sequence>
<evidence type="ECO:0000256" key="3">
    <source>
        <dbReference type="ARBA" id="ARBA00022679"/>
    </source>
</evidence>
<protein>
    <submittedName>
        <fullName evidence="9">TIGR03013 family PEP-CTERM/XrtA system glycosyltransferase</fullName>
    </submittedName>
</protein>
<feature type="transmembrane region" description="Helical" evidence="7">
    <location>
        <begin position="80"/>
        <end position="102"/>
    </location>
</feature>
<keyword evidence="10" id="KW-1185">Reference proteome</keyword>
<proteinExistence type="inferred from homology"/>
<comment type="subcellular location">
    <subcellularLocation>
        <location evidence="1">Membrane</location>
        <topology evidence="1">Multi-pass membrane protein</topology>
    </subcellularLocation>
</comment>
<evidence type="ECO:0000256" key="5">
    <source>
        <dbReference type="ARBA" id="ARBA00022989"/>
    </source>
</evidence>
<dbReference type="Gene3D" id="3.40.50.720">
    <property type="entry name" value="NAD(P)-binding Rossmann-like Domain"/>
    <property type="match status" value="1"/>
</dbReference>